<protein>
    <recommendedName>
        <fullName evidence="1">HNH nuclease domain-containing protein</fullName>
    </recommendedName>
</protein>
<evidence type="ECO:0000313" key="2">
    <source>
        <dbReference type="EMBL" id="SVB52683.1"/>
    </source>
</evidence>
<evidence type="ECO:0000259" key="1">
    <source>
        <dbReference type="SMART" id="SM00507"/>
    </source>
</evidence>
<gene>
    <name evidence="2" type="ORF">METZ01_LOCUS205537</name>
</gene>
<dbReference type="InterPro" id="IPR029471">
    <property type="entry name" value="HNH_5"/>
</dbReference>
<feature type="domain" description="HNH nuclease" evidence="1">
    <location>
        <begin position="72"/>
        <end position="123"/>
    </location>
</feature>
<dbReference type="CDD" id="cd00085">
    <property type="entry name" value="HNHc"/>
    <property type="match status" value="1"/>
</dbReference>
<proteinExistence type="predicted"/>
<accession>A0A382ERS7</accession>
<dbReference type="PANTHER" id="PTHR33877:SF2">
    <property type="entry name" value="OS07G0170200 PROTEIN"/>
    <property type="match status" value="1"/>
</dbReference>
<dbReference type="SMART" id="SM00507">
    <property type="entry name" value="HNHc"/>
    <property type="match status" value="1"/>
</dbReference>
<dbReference type="EMBL" id="UINC01045660">
    <property type="protein sequence ID" value="SVB52683.1"/>
    <property type="molecule type" value="Genomic_DNA"/>
</dbReference>
<reference evidence="2" key="1">
    <citation type="submission" date="2018-05" db="EMBL/GenBank/DDBJ databases">
        <authorList>
            <person name="Lanie J.A."/>
            <person name="Ng W.-L."/>
            <person name="Kazmierczak K.M."/>
            <person name="Andrzejewski T.M."/>
            <person name="Davidsen T.M."/>
            <person name="Wayne K.J."/>
            <person name="Tettelin H."/>
            <person name="Glass J.I."/>
            <person name="Rusch D."/>
            <person name="Podicherti R."/>
            <person name="Tsui H.-C.T."/>
            <person name="Winkler M.E."/>
        </authorList>
    </citation>
    <scope>NUCLEOTIDE SEQUENCE</scope>
</reference>
<dbReference type="AlphaFoldDB" id="A0A382ERS7"/>
<sequence length="175" mass="20553">MILQTRVLVLNQNYQPINICNIRRAINLIGKEKAENVVETGEYLRSVDDIFEKPDVIRLFYMVKRPLQKKKLTRREVFIRDRFQCQYCGSFQKELTLDHIIPRCKGGGLSWNNIISACKKCNHRKAGKTLQEVGMEPIKYPKEPKPNPYIFISEYNIKSTWIPFIPWVKEEPVPA</sequence>
<dbReference type="InterPro" id="IPR052892">
    <property type="entry name" value="NA-targeting_endonuclease"/>
</dbReference>
<organism evidence="2">
    <name type="scientific">marine metagenome</name>
    <dbReference type="NCBI Taxonomy" id="408172"/>
    <lineage>
        <taxon>unclassified sequences</taxon>
        <taxon>metagenomes</taxon>
        <taxon>ecological metagenomes</taxon>
    </lineage>
</organism>
<dbReference type="PANTHER" id="PTHR33877">
    <property type="entry name" value="SLL1193 PROTEIN"/>
    <property type="match status" value="1"/>
</dbReference>
<name>A0A382ERS7_9ZZZZ</name>
<dbReference type="Pfam" id="PF14279">
    <property type="entry name" value="HNH_5"/>
    <property type="match status" value="1"/>
</dbReference>
<dbReference type="Gene3D" id="1.10.30.50">
    <property type="match status" value="1"/>
</dbReference>
<dbReference type="InterPro" id="IPR003615">
    <property type="entry name" value="HNH_nuc"/>
</dbReference>